<keyword evidence="1" id="KW-0732">Signal</keyword>
<protein>
    <recommendedName>
        <fullName evidence="4">Lipoprotein</fullName>
    </recommendedName>
</protein>
<evidence type="ECO:0000313" key="2">
    <source>
        <dbReference type="EMBL" id="SUW62494.1"/>
    </source>
</evidence>
<reference evidence="2 3" key="1">
    <citation type="submission" date="2018-06" db="EMBL/GenBank/DDBJ databases">
        <authorList>
            <consortium name="Pathogen Informatics"/>
            <person name="Doyle S."/>
        </authorList>
    </citation>
    <scope>NUCLEOTIDE SEQUENCE [LARGE SCALE GENOMIC DNA]</scope>
    <source>
        <strain evidence="2 3">NCTC12119</strain>
    </source>
</reference>
<sequence>MKKIIIVLLTATINLTGCSMFPNAGPLAGKDITEVNQSILDGETTVLELRAVYGDKLTVEKTPQGKAVMNWYKTWSSGITQDSTVLSVLTDKNIVVKHVVLRYKTKTDYSFVSELTDAELKLFIEQGKTTRKEVESKFGYPNDNSFDDKGNQILMYVYFDSSRSQYGWIPNVGGFIEALAGTKDTKVTLLSVSLDDQDKVVSYQLKTTNYHQGIGLLNSSSVEEVK</sequence>
<evidence type="ECO:0000256" key="1">
    <source>
        <dbReference type="SAM" id="SignalP"/>
    </source>
</evidence>
<dbReference type="RefSeq" id="WP_115627464.1">
    <property type="nucleotide sequence ID" value="NZ_UIGI01000001.1"/>
</dbReference>
<evidence type="ECO:0000313" key="3">
    <source>
        <dbReference type="Proteomes" id="UP000255528"/>
    </source>
</evidence>
<dbReference type="EMBL" id="UIGI01000001">
    <property type="protein sequence ID" value="SUW62494.1"/>
    <property type="molecule type" value="Genomic_DNA"/>
</dbReference>
<gene>
    <name evidence="2" type="ORF">NCTC12119_00930</name>
</gene>
<proteinExistence type="predicted"/>
<organism evidence="2 3">
    <name type="scientific">Buttiauxella agrestis</name>
    <dbReference type="NCBI Taxonomy" id="82977"/>
    <lineage>
        <taxon>Bacteria</taxon>
        <taxon>Pseudomonadati</taxon>
        <taxon>Pseudomonadota</taxon>
        <taxon>Gammaproteobacteria</taxon>
        <taxon>Enterobacterales</taxon>
        <taxon>Enterobacteriaceae</taxon>
        <taxon>Buttiauxella</taxon>
    </lineage>
</organism>
<feature type="signal peptide" evidence="1">
    <location>
        <begin position="1"/>
        <end position="24"/>
    </location>
</feature>
<name>A0A381C3L3_9ENTR</name>
<accession>A0A381C3L3</accession>
<dbReference type="Proteomes" id="UP000255528">
    <property type="component" value="Unassembled WGS sequence"/>
</dbReference>
<feature type="chain" id="PRO_5016772883" description="Lipoprotein" evidence="1">
    <location>
        <begin position="25"/>
        <end position="226"/>
    </location>
</feature>
<evidence type="ECO:0008006" key="4">
    <source>
        <dbReference type="Google" id="ProtNLM"/>
    </source>
</evidence>
<dbReference type="AlphaFoldDB" id="A0A381C3L3"/>